<name>A0ABU0H7E6_9HYPH</name>
<dbReference type="CDD" id="cd02008">
    <property type="entry name" value="TPP_IOR_alpha"/>
    <property type="match status" value="1"/>
</dbReference>
<keyword evidence="2 4" id="KW-0560">Oxidoreductase</keyword>
<keyword evidence="5" id="KW-1185">Reference proteome</keyword>
<dbReference type="InterPro" id="IPR045025">
    <property type="entry name" value="HACL1-like"/>
</dbReference>
<dbReference type="PANTHER" id="PTHR43710:SF5">
    <property type="entry name" value="INDOLEPYRUVATE FERREDOXIN OXIDOREDUCTASE ALPHA SUBUNIT"/>
    <property type="match status" value="1"/>
</dbReference>
<dbReference type="CDD" id="cd07034">
    <property type="entry name" value="TPP_PYR_PFOR_IOR-alpha_like"/>
    <property type="match status" value="1"/>
</dbReference>
<dbReference type="EC" id="1.2.7.8" evidence="4"/>
<dbReference type="EMBL" id="JAUSVO010000003">
    <property type="protein sequence ID" value="MDQ0438230.1"/>
    <property type="molecule type" value="Genomic_DNA"/>
</dbReference>
<gene>
    <name evidence="4" type="ORF">QO014_002622</name>
</gene>
<protein>
    <submittedName>
        <fullName evidence="4">Indolepyruvate ferredoxin oxidoreductase alpha subunit</fullName>
        <ecNumber evidence="4">1.2.7.8</ecNumber>
    </submittedName>
</protein>
<sequence length="717" mass="77457">MAERSFAREVEDLKLGAGEIFSGEGILAITKALLQSGVSYVGGYQGSPISHLMDVLADARDVMEDLGVHFETSASEAAAAAMLSASVMYPVRGAVTWKSTAGTNVASDALSNLASGGVTGGALIIIGEDYGEGSSIMQERSHAFAMKSQMWLLTPRPNLTSIVDAVEKGFELSEASNTPVMLQVGIRSCHVHGQFEAKDNRRPEFTLREALENPRRDVGRIVLPPASFNHEKEKLEQRWPAAVDYVKSAKLNEFFGPESGDVGIILQGGIYNGAMRALQQLGLADIYGNCRVPLYVMNVSYPMIDDEVIAFAAGKKAVLMVEEGAPEYIEHTLHTLFRRRDIQTRVSGKDVLPRGGEYTAPVLAKGFAAFFDAHAPALLGNRPPVPDPSEVLADARVKALAEVVPPRPAGFCTGCPERPIFAAMKLVEKELGPHHVAADIGCHLFSILPPFNIGGTTMGYGLGPASASAFNVEADKRAISVMGDGGFWHNGLATSVGNAVFNKQDGVTLIVDNFYSAATGGQDIMSSRAQNPRRKTNNSIVQAVKGIGATWVRQIDRTYDVAKMRDTLREALTSPEKGPKIIVASSECMLNKQRRVKPLFAKAVKEGKRMVRERFGVDEDVCTGDHACIRLSGCPSLSVKHTDDPLKDDPVAAIDNSCVGCGNCGEVSEAAVLCPSFYRADIIHNPTRWDLLLHRVRGAVIGWLQARRQRQRLVFAD</sequence>
<dbReference type="InterPro" id="IPR017896">
    <property type="entry name" value="4Fe4S_Fe-S-bd"/>
</dbReference>
<dbReference type="Gene3D" id="3.40.50.970">
    <property type="match status" value="2"/>
</dbReference>
<evidence type="ECO:0000313" key="4">
    <source>
        <dbReference type="EMBL" id="MDQ0438230.1"/>
    </source>
</evidence>
<dbReference type="Pfam" id="PF02775">
    <property type="entry name" value="TPP_enzyme_C"/>
    <property type="match status" value="1"/>
</dbReference>
<comment type="caution">
    <text evidence="4">The sequence shown here is derived from an EMBL/GenBank/DDBJ whole genome shotgun (WGS) entry which is preliminary data.</text>
</comment>
<dbReference type="InterPro" id="IPR002880">
    <property type="entry name" value="Pyrv_Fd/Flavodoxin_OxRdtase_N"/>
</dbReference>
<dbReference type="SUPFAM" id="SSF52518">
    <property type="entry name" value="Thiamin diphosphate-binding fold (THDP-binding)"/>
    <property type="match status" value="2"/>
</dbReference>
<evidence type="ECO:0000256" key="2">
    <source>
        <dbReference type="ARBA" id="ARBA00023002"/>
    </source>
</evidence>
<dbReference type="InterPro" id="IPR011766">
    <property type="entry name" value="TPP_enzyme_TPP-bd"/>
</dbReference>
<evidence type="ECO:0000313" key="5">
    <source>
        <dbReference type="Proteomes" id="UP001241603"/>
    </source>
</evidence>
<dbReference type="PANTHER" id="PTHR43710">
    <property type="entry name" value="2-HYDROXYACYL-COA LYASE"/>
    <property type="match status" value="1"/>
</dbReference>
<keyword evidence="1" id="KW-0479">Metal-binding</keyword>
<dbReference type="InterPro" id="IPR029061">
    <property type="entry name" value="THDP-binding"/>
</dbReference>
<dbReference type="Proteomes" id="UP001241603">
    <property type="component" value="Unassembled WGS sequence"/>
</dbReference>
<dbReference type="PROSITE" id="PS51379">
    <property type="entry name" value="4FE4S_FER_2"/>
    <property type="match status" value="1"/>
</dbReference>
<dbReference type="GO" id="GO:0043805">
    <property type="term" value="F:indolepyruvate ferredoxin oxidoreductase activity"/>
    <property type="evidence" value="ECO:0007669"/>
    <property type="project" value="UniProtKB-EC"/>
</dbReference>
<organism evidence="4 5">
    <name type="scientific">Kaistia dalseonensis</name>
    <dbReference type="NCBI Taxonomy" id="410840"/>
    <lineage>
        <taxon>Bacteria</taxon>
        <taxon>Pseudomonadati</taxon>
        <taxon>Pseudomonadota</taxon>
        <taxon>Alphaproteobacteria</taxon>
        <taxon>Hyphomicrobiales</taxon>
        <taxon>Kaistiaceae</taxon>
        <taxon>Kaistia</taxon>
    </lineage>
</organism>
<proteinExistence type="predicted"/>
<accession>A0ABU0H7E6</accession>
<dbReference type="RefSeq" id="WP_266349131.1">
    <property type="nucleotide sequence ID" value="NZ_JAPKNG010000003.1"/>
</dbReference>
<evidence type="ECO:0000259" key="3">
    <source>
        <dbReference type="PROSITE" id="PS51379"/>
    </source>
</evidence>
<feature type="domain" description="4Fe-4S ferredoxin-type" evidence="3">
    <location>
        <begin position="613"/>
        <end position="644"/>
    </location>
</feature>
<reference evidence="4 5" key="1">
    <citation type="submission" date="2023-07" db="EMBL/GenBank/DDBJ databases">
        <title>Genomic Encyclopedia of Type Strains, Phase IV (KMG-IV): sequencing the most valuable type-strain genomes for metagenomic binning, comparative biology and taxonomic classification.</title>
        <authorList>
            <person name="Goeker M."/>
        </authorList>
    </citation>
    <scope>NUCLEOTIDE SEQUENCE [LARGE SCALE GENOMIC DNA]</scope>
    <source>
        <strain evidence="4 5">B6-8</strain>
    </source>
</reference>
<evidence type="ECO:0000256" key="1">
    <source>
        <dbReference type="ARBA" id="ARBA00022723"/>
    </source>
</evidence>